<evidence type="ECO:0000256" key="12">
    <source>
        <dbReference type="SAM" id="MobiDB-lite"/>
    </source>
</evidence>
<name>A0A8C5QPF1_9ANUR</name>
<keyword evidence="6 13" id="KW-0732">Signal</keyword>
<dbReference type="PANTHER" id="PTHR23414:SF3">
    <property type="entry name" value="PRO-ADRENOMEDULLIN"/>
    <property type="match status" value="1"/>
</dbReference>
<evidence type="ECO:0000256" key="3">
    <source>
        <dbReference type="ARBA" id="ARBA00022525"/>
    </source>
</evidence>
<evidence type="ECO:0000256" key="7">
    <source>
        <dbReference type="ARBA" id="ARBA00022815"/>
    </source>
</evidence>
<dbReference type="InterPro" id="IPR051665">
    <property type="entry name" value="Adrenomedullin-reg_peptide"/>
</dbReference>
<dbReference type="AlphaFoldDB" id="A0A8C5QPF1"/>
<dbReference type="PRINTS" id="PR00801">
    <property type="entry name" value="ADRENOMEDULN"/>
</dbReference>
<feature type="region of interest" description="Disordered" evidence="12">
    <location>
        <begin position="44"/>
        <end position="77"/>
    </location>
</feature>
<dbReference type="GO" id="GO:0005615">
    <property type="term" value="C:extracellular space"/>
    <property type="evidence" value="ECO:0007669"/>
    <property type="project" value="TreeGrafter"/>
</dbReference>
<keyword evidence="4" id="KW-0165">Cleavage on pair of basic residues</keyword>
<keyword evidence="7" id="KW-0027">Amidation</keyword>
<keyword evidence="8 11" id="KW-1015">Disulfide bond</keyword>
<protein>
    <recommendedName>
        <fullName evidence="9">Pro-adrenomedullin</fullName>
    </recommendedName>
</protein>
<dbReference type="GO" id="GO:0007189">
    <property type="term" value="P:adenylate cyclase-activating G protein-coupled receptor signaling pathway"/>
    <property type="evidence" value="ECO:0007669"/>
    <property type="project" value="TreeGrafter"/>
</dbReference>
<evidence type="ECO:0000256" key="11">
    <source>
        <dbReference type="PIRSR" id="PIRSR621116-50"/>
    </source>
</evidence>
<sequence length="210" mass="23899">MDLAPIILLHLSYLALLGSAASRTDVHRTDRTLWGLIGQNRIRRDTPAEPENSARVGNAAPQSAFIKTDDTKEPLLPPTSDAAHIRVKRYRHSMNHFSNLQSMRVGCRFGTCTIQNLAHQIYQYTDKDKDSTAPAKKISSQGYGRRRRSLPDSQMLLTLVDGKIRPYWVSTKDKAQEQIQDLALNSQPDQDRARWRKSKVWEALLRAPPR</sequence>
<dbReference type="Proteomes" id="UP000694569">
    <property type="component" value="Unplaced"/>
</dbReference>
<dbReference type="GO" id="GO:0031700">
    <property type="term" value="F:adrenomedullin receptor binding"/>
    <property type="evidence" value="ECO:0007669"/>
    <property type="project" value="TreeGrafter"/>
</dbReference>
<comment type="similarity">
    <text evidence="2">Belongs to the adrenomedullin family.</text>
</comment>
<dbReference type="PANTHER" id="PTHR23414">
    <property type="entry name" value="ADRENOMEDULLIN, ADM"/>
    <property type="match status" value="1"/>
</dbReference>
<evidence type="ECO:0000256" key="8">
    <source>
        <dbReference type="ARBA" id="ARBA00023157"/>
    </source>
</evidence>
<evidence type="ECO:0000313" key="15">
    <source>
        <dbReference type="Proteomes" id="UP000694569"/>
    </source>
</evidence>
<dbReference type="InterPro" id="IPR021116">
    <property type="entry name" value="Calcitonin/adrenomedullin"/>
</dbReference>
<reference evidence="14" key="1">
    <citation type="submission" date="2025-08" db="UniProtKB">
        <authorList>
            <consortium name="Ensembl"/>
        </authorList>
    </citation>
    <scope>IDENTIFICATION</scope>
</reference>
<feature type="signal peptide" evidence="13">
    <location>
        <begin position="1"/>
        <end position="20"/>
    </location>
</feature>
<evidence type="ECO:0000256" key="13">
    <source>
        <dbReference type="SAM" id="SignalP"/>
    </source>
</evidence>
<feature type="disulfide bond" evidence="11">
    <location>
        <begin position="107"/>
        <end position="112"/>
    </location>
</feature>
<gene>
    <name evidence="14" type="primary">ADM</name>
</gene>
<dbReference type="InterPro" id="IPR001710">
    <property type="entry name" value="Pro-ADM"/>
</dbReference>
<evidence type="ECO:0000256" key="5">
    <source>
        <dbReference type="ARBA" id="ARBA00022702"/>
    </source>
</evidence>
<evidence type="ECO:0000256" key="2">
    <source>
        <dbReference type="ARBA" id="ARBA00010575"/>
    </source>
</evidence>
<comment type="function">
    <text evidence="10">ADM function is mediated by the CALCRL-RAMP2 and CALCRL-RAMP3 receptor complexes with ADM showing the highest potency for the CALCRL-RAMP2 complex.</text>
</comment>
<evidence type="ECO:0000256" key="1">
    <source>
        <dbReference type="ARBA" id="ARBA00004613"/>
    </source>
</evidence>
<evidence type="ECO:0000256" key="4">
    <source>
        <dbReference type="ARBA" id="ARBA00022685"/>
    </source>
</evidence>
<organism evidence="14 15">
    <name type="scientific">Leptobrachium leishanense</name>
    <name type="common">Leishan spiny toad</name>
    <dbReference type="NCBI Taxonomy" id="445787"/>
    <lineage>
        <taxon>Eukaryota</taxon>
        <taxon>Metazoa</taxon>
        <taxon>Chordata</taxon>
        <taxon>Craniata</taxon>
        <taxon>Vertebrata</taxon>
        <taxon>Euteleostomi</taxon>
        <taxon>Amphibia</taxon>
        <taxon>Batrachia</taxon>
        <taxon>Anura</taxon>
        <taxon>Pelobatoidea</taxon>
        <taxon>Megophryidae</taxon>
        <taxon>Leptobrachium</taxon>
    </lineage>
</organism>
<evidence type="ECO:0000256" key="6">
    <source>
        <dbReference type="ARBA" id="ARBA00022729"/>
    </source>
</evidence>
<evidence type="ECO:0000313" key="14">
    <source>
        <dbReference type="Ensembl" id="ENSLLEP00000039694.1"/>
    </source>
</evidence>
<keyword evidence="15" id="KW-1185">Reference proteome</keyword>
<dbReference type="OrthoDB" id="8771893at2759"/>
<comment type="subcellular location">
    <subcellularLocation>
        <location evidence="1">Secreted</location>
    </subcellularLocation>
</comment>
<dbReference type="Ensembl" id="ENSLLET00000041288.1">
    <property type="protein sequence ID" value="ENSLLEP00000039694.1"/>
    <property type="gene ID" value="ENSLLEG00000025251.1"/>
</dbReference>
<accession>A0A8C5QPF1</accession>
<dbReference type="GO" id="GO:0005179">
    <property type="term" value="F:hormone activity"/>
    <property type="evidence" value="ECO:0007669"/>
    <property type="project" value="UniProtKB-KW"/>
</dbReference>
<dbReference type="GO" id="GO:0003073">
    <property type="term" value="P:regulation of systemic arterial blood pressure"/>
    <property type="evidence" value="ECO:0007669"/>
    <property type="project" value="TreeGrafter"/>
</dbReference>
<dbReference type="GO" id="GO:1990410">
    <property type="term" value="P:adrenomedullin receptor signaling pathway"/>
    <property type="evidence" value="ECO:0007669"/>
    <property type="project" value="TreeGrafter"/>
</dbReference>
<keyword evidence="5" id="KW-0372">Hormone</keyword>
<keyword evidence="3" id="KW-0964">Secreted</keyword>
<dbReference type="Pfam" id="PF00214">
    <property type="entry name" value="Calc_CGRP_IAPP"/>
    <property type="match status" value="1"/>
</dbReference>
<evidence type="ECO:0000256" key="9">
    <source>
        <dbReference type="ARBA" id="ARBA00023472"/>
    </source>
</evidence>
<dbReference type="GeneTree" id="ENSGT00940000154380"/>
<proteinExistence type="inferred from homology"/>
<evidence type="ECO:0000256" key="10">
    <source>
        <dbReference type="ARBA" id="ARBA00049577"/>
    </source>
</evidence>
<reference evidence="14" key="2">
    <citation type="submission" date="2025-09" db="UniProtKB">
        <authorList>
            <consortium name="Ensembl"/>
        </authorList>
    </citation>
    <scope>IDENTIFICATION</scope>
</reference>
<feature type="chain" id="PRO_5034015070" description="Pro-adrenomedullin" evidence="13">
    <location>
        <begin position="21"/>
        <end position="210"/>
    </location>
</feature>
<dbReference type="GO" id="GO:0010460">
    <property type="term" value="P:positive regulation of heart rate"/>
    <property type="evidence" value="ECO:0007669"/>
    <property type="project" value="TreeGrafter"/>
</dbReference>